<dbReference type="GO" id="GO:0006935">
    <property type="term" value="P:chemotaxis"/>
    <property type="evidence" value="ECO:0007669"/>
    <property type="project" value="TreeGrafter"/>
</dbReference>
<dbReference type="PROSITE" id="PS50885">
    <property type="entry name" value="HAMP"/>
    <property type="match status" value="1"/>
</dbReference>
<reference evidence="11 13" key="1">
    <citation type="submission" date="2020-05" db="EMBL/GenBank/DDBJ databases">
        <title>Comparative genomic analysis of denitrifying bacteria from Halomonas genus.</title>
        <authorList>
            <person name="Wang L."/>
            <person name="Shao Z."/>
        </authorList>
    </citation>
    <scope>NUCLEOTIDE SEQUENCE [LARGE SCALE GENOMIC DNA]</scope>
    <source>
        <strain evidence="11 13">DSM 17331</strain>
    </source>
</reference>
<keyword evidence="2" id="KW-0488">Methylation</keyword>
<proteinExistence type="inferred from homology"/>
<dbReference type="SMART" id="SM00304">
    <property type="entry name" value="HAMP"/>
    <property type="match status" value="1"/>
</dbReference>
<evidence type="ECO:0000259" key="8">
    <source>
        <dbReference type="PROSITE" id="PS50885"/>
    </source>
</evidence>
<dbReference type="PANTHER" id="PTHR43531:SF14">
    <property type="entry name" value="METHYL-ACCEPTING CHEMOTAXIS PROTEIN I-RELATED"/>
    <property type="match status" value="1"/>
</dbReference>
<organism evidence="10 12">
    <name type="scientific">Billgrantia kenyensis</name>
    <dbReference type="NCBI Taxonomy" id="321266"/>
    <lineage>
        <taxon>Bacteria</taxon>
        <taxon>Pseudomonadati</taxon>
        <taxon>Pseudomonadota</taxon>
        <taxon>Gammaproteobacteria</taxon>
        <taxon>Oceanospirillales</taxon>
        <taxon>Halomonadaceae</taxon>
        <taxon>Billgrantia</taxon>
    </lineage>
</organism>
<reference evidence="10 12" key="2">
    <citation type="submission" date="2020-07" db="EMBL/GenBank/DDBJ databases">
        <title>Identification of Halomonas strains.</title>
        <authorList>
            <person name="Xiao Z."/>
            <person name="Shen J."/>
        </authorList>
    </citation>
    <scope>NUCLEOTIDE SEQUENCE [LARGE SCALE GENOMIC DNA]</scope>
    <source>
        <strain evidence="10 12">DSM 17331</strain>
    </source>
</reference>
<name>A0A7V9VZN5_9GAMM</name>
<feature type="transmembrane region" description="Helical" evidence="6">
    <location>
        <begin position="301"/>
        <end position="325"/>
    </location>
</feature>
<dbReference type="InterPro" id="IPR004089">
    <property type="entry name" value="MCPsignal_dom"/>
</dbReference>
<comment type="subcellular location">
    <subcellularLocation>
        <location evidence="1">Membrane</location>
    </subcellularLocation>
</comment>
<keyword evidence="6" id="KW-0812">Transmembrane</keyword>
<evidence type="ECO:0000256" key="6">
    <source>
        <dbReference type="SAM" id="Phobius"/>
    </source>
</evidence>
<dbReference type="Pfam" id="PF00015">
    <property type="entry name" value="MCPsignal"/>
    <property type="match status" value="1"/>
</dbReference>
<comment type="similarity">
    <text evidence="4">Belongs to the methyl-accepting chemotaxis (MCP) protein family.</text>
</comment>
<dbReference type="Pfam" id="PF08376">
    <property type="entry name" value="NIT"/>
    <property type="match status" value="1"/>
</dbReference>
<evidence type="ECO:0000256" key="5">
    <source>
        <dbReference type="PROSITE-ProRule" id="PRU00284"/>
    </source>
</evidence>
<dbReference type="FunFam" id="1.10.287.950:FF:000001">
    <property type="entry name" value="Methyl-accepting chemotaxis sensory transducer"/>
    <property type="match status" value="1"/>
</dbReference>
<evidence type="ECO:0000256" key="3">
    <source>
        <dbReference type="ARBA" id="ARBA00023224"/>
    </source>
</evidence>
<dbReference type="AlphaFoldDB" id="A0A7V9VZN5"/>
<evidence type="ECO:0000313" key="12">
    <source>
        <dbReference type="Proteomes" id="UP000518091"/>
    </source>
</evidence>
<evidence type="ECO:0000256" key="4">
    <source>
        <dbReference type="ARBA" id="ARBA00029447"/>
    </source>
</evidence>
<dbReference type="EMBL" id="JABFUB010000002">
    <property type="protein sequence ID" value="MCG6660657.1"/>
    <property type="molecule type" value="Genomic_DNA"/>
</dbReference>
<gene>
    <name evidence="10" type="ORF">H1D44_05510</name>
    <name evidence="11" type="ORF">HOP48_03725</name>
</gene>
<dbReference type="InterPro" id="IPR010910">
    <property type="entry name" value="Nitrate/nitrite_sensing_bac"/>
</dbReference>
<keyword evidence="13" id="KW-1185">Reference proteome</keyword>
<feature type="domain" description="HAMP" evidence="8">
    <location>
        <begin position="326"/>
        <end position="377"/>
    </location>
</feature>
<keyword evidence="6" id="KW-0472">Membrane</keyword>
<evidence type="ECO:0000313" key="13">
    <source>
        <dbReference type="Proteomes" id="UP000814353"/>
    </source>
</evidence>
<dbReference type="PROSITE" id="PS50111">
    <property type="entry name" value="CHEMOTAXIS_TRANSDUC_2"/>
    <property type="match status" value="1"/>
</dbReference>
<protein>
    <submittedName>
        <fullName evidence="11">HAMP domain-containing protein</fullName>
    </submittedName>
    <submittedName>
        <fullName evidence="10">Nitrate- and nitrite sensing domain-containing protein</fullName>
    </submittedName>
</protein>
<accession>A0A7V9VZN5</accession>
<dbReference type="GO" id="GO:0005886">
    <property type="term" value="C:plasma membrane"/>
    <property type="evidence" value="ECO:0007669"/>
    <property type="project" value="TreeGrafter"/>
</dbReference>
<sequence>MSRKFMLVLALPLCIIVWLATTGILDRYKLANDMIEVDRFAGLSAQLGGLMHELQVERGLSVGFLGSRGETFGERLSAQRSRVDEQLVSYRTAWDGIDASGDPEIDRRREEIDAMLAELGSTRQAVTALGMRDLDALEYYTDINARLAETVGRLNSLSNAGELARNLAAYYALLEIKESAGVERALLSGAFGANRMSPDVYYRFLRLLGEEEAFEESFAVQAGADLWAQYLAATSEHEAYGELTMMRQIAMRQGIDGGYGIRAERWFDAQTDKLERLRQLELELAEDLQQSARALATEARIGLWTFAGLALLSILVSVVLSVLLVRNIVVPLRNALDLIRTRDGDLTQRLAEPGSDELSRLYAAFNESTASMESLVASIQQGARGVGSASGEIAQGNEDLASRTEEQSASLVETATSMEQMTSTVRQSADNARQASSMTQQAVVQAEQASAVAEEARRAMLQISEANRQVTAIIEAIDGIAFQTNLLALNASVEAARAGEHGRGFAVVAEEVRKLASRSAEEAERIRQLIGATTQRVETGNGLVGQTSDALAAIARDVKQAAALVSEISMASTEQSSGIEQINQAVAQLEDTTQQNAALVEQVATASRSLDDQAGEMARLITRFRVSVSLGEAENAALSDASRFEYRSLERLPQPA</sequence>
<dbReference type="InterPro" id="IPR013587">
    <property type="entry name" value="Nitrate/nitrite_sensing"/>
</dbReference>
<feature type="domain" description="Methyl-accepting transducer" evidence="7">
    <location>
        <begin position="382"/>
        <end position="611"/>
    </location>
</feature>
<dbReference type="Proteomes" id="UP000814353">
    <property type="component" value="Unassembled WGS sequence"/>
</dbReference>
<dbReference type="Gene3D" id="1.10.287.950">
    <property type="entry name" value="Methyl-accepting chemotaxis protein"/>
    <property type="match status" value="1"/>
</dbReference>
<keyword evidence="6" id="KW-1133">Transmembrane helix</keyword>
<feature type="domain" description="NIT" evidence="9">
    <location>
        <begin position="45"/>
        <end position="295"/>
    </location>
</feature>
<evidence type="ECO:0000313" key="11">
    <source>
        <dbReference type="EMBL" id="MCG6660657.1"/>
    </source>
</evidence>
<dbReference type="Pfam" id="PF00672">
    <property type="entry name" value="HAMP"/>
    <property type="match status" value="1"/>
</dbReference>
<dbReference type="GO" id="GO:0007165">
    <property type="term" value="P:signal transduction"/>
    <property type="evidence" value="ECO:0007669"/>
    <property type="project" value="UniProtKB-KW"/>
</dbReference>
<dbReference type="CDD" id="cd11386">
    <property type="entry name" value="MCP_signal"/>
    <property type="match status" value="1"/>
</dbReference>
<dbReference type="SUPFAM" id="SSF58104">
    <property type="entry name" value="Methyl-accepting chemotaxis protein (MCP) signaling domain"/>
    <property type="match status" value="1"/>
</dbReference>
<evidence type="ECO:0000259" key="7">
    <source>
        <dbReference type="PROSITE" id="PS50111"/>
    </source>
</evidence>
<dbReference type="InterPro" id="IPR051310">
    <property type="entry name" value="MCP_chemotaxis"/>
</dbReference>
<evidence type="ECO:0000256" key="2">
    <source>
        <dbReference type="ARBA" id="ARBA00022481"/>
    </source>
</evidence>
<dbReference type="SMART" id="SM00283">
    <property type="entry name" value="MA"/>
    <property type="match status" value="1"/>
</dbReference>
<dbReference type="PROSITE" id="PS50906">
    <property type="entry name" value="NIT"/>
    <property type="match status" value="1"/>
</dbReference>
<dbReference type="PANTHER" id="PTHR43531">
    <property type="entry name" value="PROTEIN ICFG"/>
    <property type="match status" value="1"/>
</dbReference>
<dbReference type="Proteomes" id="UP000518091">
    <property type="component" value="Unassembled WGS sequence"/>
</dbReference>
<dbReference type="CDD" id="cd06225">
    <property type="entry name" value="HAMP"/>
    <property type="match status" value="1"/>
</dbReference>
<dbReference type="GO" id="GO:0004888">
    <property type="term" value="F:transmembrane signaling receptor activity"/>
    <property type="evidence" value="ECO:0007669"/>
    <property type="project" value="TreeGrafter"/>
</dbReference>
<comment type="caution">
    <text evidence="10">The sequence shown here is derived from an EMBL/GenBank/DDBJ whole genome shotgun (WGS) entry which is preliminary data.</text>
</comment>
<evidence type="ECO:0000259" key="9">
    <source>
        <dbReference type="PROSITE" id="PS50906"/>
    </source>
</evidence>
<dbReference type="InterPro" id="IPR003660">
    <property type="entry name" value="HAMP_dom"/>
</dbReference>
<keyword evidence="3 5" id="KW-0807">Transducer</keyword>
<evidence type="ECO:0000256" key="1">
    <source>
        <dbReference type="ARBA" id="ARBA00004370"/>
    </source>
</evidence>
<evidence type="ECO:0000313" key="10">
    <source>
        <dbReference type="EMBL" id="MBA2778351.1"/>
    </source>
</evidence>
<dbReference type="EMBL" id="JACEFT010000004">
    <property type="protein sequence ID" value="MBA2778351.1"/>
    <property type="molecule type" value="Genomic_DNA"/>
</dbReference>